<keyword evidence="4 5" id="KW-0808">Transferase</keyword>
<dbReference type="AlphaFoldDB" id="A0A8T2IFG5"/>
<sequence length="303" mass="35601">MSQDKDYNQAILEAPEDLFYRFPLSLVHGVPLMKPIANNWEKIENFLARPDDLLIATYPKAGTTWMQEIVDFIIHDGDLDQANCAPTYVRSPFLEISSPPPIPSGVDVLETTPSPRMIKTHLQYKLVPKSFWEKNCKVIYVARNPKDIAVSYYFFDLMKQTQPDPGTWEEMWTILGWGSWFDHVINWWEAKDKHQILYMFYEDMKEDPKREIYKVMKYLGKKLPGEVVEKICQHTTFKAMKENPMTNYSSMPSAVMDHSISPFIRKGEVADWKNHFTEKQSKRFDAEYEKRMEGTDLKFRCTI</sequence>
<keyword evidence="3" id="KW-0963">Cytoplasm</keyword>
<dbReference type="EC" id="2.8.2.-" evidence="5"/>
<comment type="subcellular location">
    <subcellularLocation>
        <location evidence="1">Cytoplasm</location>
    </subcellularLocation>
</comment>
<dbReference type="Pfam" id="PF00685">
    <property type="entry name" value="Sulfotransfer_1"/>
    <property type="match status" value="1"/>
</dbReference>
<evidence type="ECO:0000256" key="5">
    <source>
        <dbReference type="RuleBase" id="RU361155"/>
    </source>
</evidence>
<name>A0A8T2IFG5_9PIPI</name>
<organism evidence="7 8">
    <name type="scientific">Hymenochirus boettgeri</name>
    <name type="common">Congo dwarf clawed frog</name>
    <dbReference type="NCBI Taxonomy" id="247094"/>
    <lineage>
        <taxon>Eukaryota</taxon>
        <taxon>Metazoa</taxon>
        <taxon>Chordata</taxon>
        <taxon>Craniata</taxon>
        <taxon>Vertebrata</taxon>
        <taxon>Euteleostomi</taxon>
        <taxon>Amphibia</taxon>
        <taxon>Batrachia</taxon>
        <taxon>Anura</taxon>
        <taxon>Pipoidea</taxon>
        <taxon>Pipidae</taxon>
        <taxon>Pipinae</taxon>
        <taxon>Hymenochirus</taxon>
    </lineage>
</organism>
<dbReference type="Proteomes" id="UP000812440">
    <property type="component" value="Unassembled WGS sequence"/>
</dbReference>
<dbReference type="SUPFAM" id="SSF52540">
    <property type="entry name" value="P-loop containing nucleoside triphosphate hydrolases"/>
    <property type="match status" value="1"/>
</dbReference>
<dbReference type="OrthoDB" id="205623at2759"/>
<evidence type="ECO:0000313" key="8">
    <source>
        <dbReference type="Proteomes" id="UP000812440"/>
    </source>
</evidence>
<feature type="domain" description="Sulfotransferase" evidence="6">
    <location>
        <begin position="50"/>
        <end position="295"/>
    </location>
</feature>
<accession>A0A8T2IFG5</accession>
<reference evidence="7" key="1">
    <citation type="thesis" date="2020" institute="ProQuest LLC" country="789 East Eisenhower Parkway, Ann Arbor, MI, USA">
        <title>Comparative Genomics and Chromosome Evolution.</title>
        <authorList>
            <person name="Mudd A.B."/>
        </authorList>
    </citation>
    <scope>NUCLEOTIDE SEQUENCE</scope>
    <source>
        <strain evidence="7">Female2</strain>
        <tissue evidence="7">Blood</tissue>
    </source>
</reference>
<comment type="caution">
    <text evidence="7">The sequence shown here is derived from an EMBL/GenBank/DDBJ whole genome shotgun (WGS) entry which is preliminary data.</text>
</comment>
<dbReference type="Gene3D" id="3.40.50.300">
    <property type="entry name" value="P-loop containing nucleotide triphosphate hydrolases"/>
    <property type="match status" value="1"/>
</dbReference>
<evidence type="ECO:0000256" key="4">
    <source>
        <dbReference type="ARBA" id="ARBA00022679"/>
    </source>
</evidence>
<dbReference type="InterPro" id="IPR027417">
    <property type="entry name" value="P-loop_NTPase"/>
</dbReference>
<gene>
    <name evidence="7" type="ORF">GDO86_020050</name>
</gene>
<dbReference type="GO" id="GO:0008146">
    <property type="term" value="F:sulfotransferase activity"/>
    <property type="evidence" value="ECO:0007669"/>
    <property type="project" value="InterPro"/>
</dbReference>
<dbReference type="GO" id="GO:0005737">
    <property type="term" value="C:cytoplasm"/>
    <property type="evidence" value="ECO:0007669"/>
    <property type="project" value="UniProtKB-SubCell"/>
</dbReference>
<evidence type="ECO:0000256" key="1">
    <source>
        <dbReference type="ARBA" id="ARBA00004496"/>
    </source>
</evidence>
<proteinExistence type="inferred from homology"/>
<evidence type="ECO:0000256" key="3">
    <source>
        <dbReference type="ARBA" id="ARBA00022490"/>
    </source>
</evidence>
<dbReference type="InterPro" id="IPR000863">
    <property type="entry name" value="Sulfotransferase_dom"/>
</dbReference>
<dbReference type="PANTHER" id="PTHR11783">
    <property type="entry name" value="SULFOTRANSFERASE SULT"/>
    <property type="match status" value="1"/>
</dbReference>
<evidence type="ECO:0000313" key="7">
    <source>
        <dbReference type="EMBL" id="KAG8430752.1"/>
    </source>
</evidence>
<evidence type="ECO:0000259" key="6">
    <source>
        <dbReference type="Pfam" id="PF00685"/>
    </source>
</evidence>
<dbReference type="EMBL" id="JAACNH010000657">
    <property type="protein sequence ID" value="KAG8430752.1"/>
    <property type="molecule type" value="Genomic_DNA"/>
</dbReference>
<dbReference type="FunFam" id="3.40.50.300:FF:000433">
    <property type="entry name" value="Estrogen sulfotransferase"/>
    <property type="match status" value="1"/>
</dbReference>
<evidence type="ECO:0000256" key="2">
    <source>
        <dbReference type="ARBA" id="ARBA00005771"/>
    </source>
</evidence>
<keyword evidence="8" id="KW-1185">Reference proteome</keyword>
<dbReference type="EMBL" id="JAACNH010000657">
    <property type="protein sequence ID" value="KAG8430751.1"/>
    <property type="molecule type" value="Genomic_DNA"/>
</dbReference>
<comment type="similarity">
    <text evidence="2 5">Belongs to the sulfotransferase 1 family.</text>
</comment>
<protein>
    <recommendedName>
        <fullName evidence="5">Sulfotransferase</fullName>
        <ecNumber evidence="5">2.8.2.-</ecNumber>
    </recommendedName>
</protein>